<dbReference type="InterPro" id="IPR010903">
    <property type="entry name" value="DUF1517"/>
</dbReference>
<accession>A0A8J5XX10</accession>
<dbReference type="EMBL" id="JAGTXO010000006">
    <property type="protein sequence ID" value="KAG8467005.1"/>
    <property type="molecule type" value="Genomic_DNA"/>
</dbReference>
<keyword evidence="4" id="KW-1185">Reference proteome</keyword>
<reference evidence="3" key="1">
    <citation type="submission" date="2021-05" db="EMBL/GenBank/DDBJ databases">
        <title>The genome of the haptophyte Pavlova lutheri (Diacronema luteri, Pavlovales) - a model for lipid biosynthesis in eukaryotic algae.</title>
        <authorList>
            <person name="Hulatt C.J."/>
            <person name="Posewitz M.C."/>
        </authorList>
    </citation>
    <scope>NUCLEOTIDE SEQUENCE</scope>
    <source>
        <strain evidence="3">NIVA-4/92</strain>
    </source>
</reference>
<evidence type="ECO:0000313" key="3">
    <source>
        <dbReference type="EMBL" id="KAG8467005.1"/>
    </source>
</evidence>
<protein>
    <recommendedName>
        <fullName evidence="5">DUF1517 domain-containing protein</fullName>
    </recommendedName>
</protein>
<evidence type="ECO:0000313" key="4">
    <source>
        <dbReference type="Proteomes" id="UP000751190"/>
    </source>
</evidence>
<dbReference type="InterPro" id="IPR053023">
    <property type="entry name" value="FLAP_modulator"/>
</dbReference>
<dbReference type="AlphaFoldDB" id="A0A8J5XX10"/>
<dbReference type="OMA" id="IEVLWTP"/>
<dbReference type="Pfam" id="PF07466">
    <property type="entry name" value="DUF1517"/>
    <property type="match status" value="1"/>
</dbReference>
<feature type="signal peptide" evidence="2">
    <location>
        <begin position="1"/>
        <end position="19"/>
    </location>
</feature>
<comment type="caution">
    <text evidence="3">The sequence shown here is derived from an EMBL/GenBank/DDBJ whole genome shotgun (WGS) entry which is preliminary data.</text>
</comment>
<feature type="region of interest" description="Disordered" evidence="1">
    <location>
        <begin position="93"/>
        <end position="114"/>
    </location>
</feature>
<proteinExistence type="predicted"/>
<keyword evidence="2" id="KW-0732">Signal</keyword>
<dbReference type="PANTHER" id="PTHR33975:SF2">
    <property type="entry name" value="MYELIN-ASSOCIATED OLIGODENDROCYTE BASIC PROTEIN"/>
    <property type="match status" value="1"/>
</dbReference>
<dbReference type="Proteomes" id="UP000751190">
    <property type="component" value="Unassembled WGS sequence"/>
</dbReference>
<name>A0A8J5XX10_DIALT</name>
<dbReference type="OrthoDB" id="542507at2759"/>
<evidence type="ECO:0000256" key="2">
    <source>
        <dbReference type="SAM" id="SignalP"/>
    </source>
</evidence>
<evidence type="ECO:0000256" key="1">
    <source>
        <dbReference type="SAM" id="MobiDB-lite"/>
    </source>
</evidence>
<feature type="chain" id="PRO_5035306372" description="DUF1517 domain-containing protein" evidence="2">
    <location>
        <begin position="20"/>
        <end position="372"/>
    </location>
</feature>
<organism evidence="3 4">
    <name type="scientific">Diacronema lutheri</name>
    <name type="common">Unicellular marine alga</name>
    <name type="synonym">Monochrysis lutheri</name>
    <dbReference type="NCBI Taxonomy" id="2081491"/>
    <lineage>
        <taxon>Eukaryota</taxon>
        <taxon>Haptista</taxon>
        <taxon>Haptophyta</taxon>
        <taxon>Pavlovophyceae</taxon>
        <taxon>Pavlovales</taxon>
        <taxon>Pavlovaceae</taxon>
        <taxon>Diacronema</taxon>
    </lineage>
</organism>
<evidence type="ECO:0008006" key="5">
    <source>
        <dbReference type="Google" id="ProtNLM"/>
    </source>
</evidence>
<dbReference type="PANTHER" id="PTHR33975">
    <property type="entry name" value="MYELIN-ASSOCIATED OLIGODENDROCYTE BASIC PROTEIN"/>
    <property type="match status" value="1"/>
</dbReference>
<gene>
    <name evidence="3" type="ORF">KFE25_000321</name>
</gene>
<sequence length="372" mass="37556">MMKVAILLGFCACSGVAFSAPRRGLPGAARARVMRAPLVPTPLLPPRRAALSMGGGRPDDAAAPLARAAATAMGAALLVGGAQSALAARSGGRMGGSVSRGGGGGSRGGGGGGGGYRGGGYRGGGSTNIIMSPGYGFSPFGYGFSPFGYSPFGFGSGFFSPPSWLILGGLGLIAFRTARDALESGGATGNPGAALLLQVGVNCKSRSAASMFGRMEALAASADTSTDVGLQLLVSDTCLALLRCSADWVSARAVSETAGFGGARDTEASYRALLVGERAKWEREARRGGSGGGSVGGQTYMVVTVMALLEGGTALPQISSSADLRRALSQLASEVGKEDNLVAADVLWTPQESTDTLSREDMFSYFPELIDI</sequence>